<dbReference type="PANTHER" id="PTHR45036:SF1">
    <property type="entry name" value="METHYLTRANSFERASE LIKE 7A"/>
    <property type="match status" value="1"/>
</dbReference>
<dbReference type="GeneID" id="30013309"/>
<keyword evidence="3" id="KW-1185">Reference proteome</keyword>
<dbReference type="OrthoDB" id="540004at2759"/>
<proteinExistence type="predicted"/>
<comment type="caution">
    <text evidence="2">The sequence shown here is derived from an EMBL/GenBank/DDBJ whole genome shotgun (WGS) entry which is preliminary data.</text>
</comment>
<dbReference type="Proteomes" id="UP000078343">
    <property type="component" value="Unassembled WGS sequence"/>
</dbReference>
<dbReference type="Gene3D" id="3.40.50.150">
    <property type="entry name" value="Vaccinia Virus protein VP39"/>
    <property type="match status" value="1"/>
</dbReference>
<dbReference type="Pfam" id="PF13489">
    <property type="entry name" value="Methyltransf_23"/>
    <property type="match status" value="1"/>
</dbReference>
<organism evidence="2 3">
    <name type="scientific">Fonsecaea erecta</name>
    <dbReference type="NCBI Taxonomy" id="1367422"/>
    <lineage>
        <taxon>Eukaryota</taxon>
        <taxon>Fungi</taxon>
        <taxon>Dikarya</taxon>
        <taxon>Ascomycota</taxon>
        <taxon>Pezizomycotina</taxon>
        <taxon>Eurotiomycetes</taxon>
        <taxon>Chaetothyriomycetidae</taxon>
        <taxon>Chaetothyriales</taxon>
        <taxon>Herpotrichiellaceae</taxon>
        <taxon>Fonsecaea</taxon>
    </lineage>
</organism>
<evidence type="ECO:0000313" key="2">
    <source>
        <dbReference type="EMBL" id="OAP57028.1"/>
    </source>
</evidence>
<evidence type="ECO:0008006" key="4">
    <source>
        <dbReference type="Google" id="ProtNLM"/>
    </source>
</evidence>
<accession>A0A178ZB88</accession>
<dbReference type="PANTHER" id="PTHR45036">
    <property type="entry name" value="METHYLTRANSFERASE LIKE 7B"/>
    <property type="match status" value="1"/>
</dbReference>
<dbReference type="STRING" id="1367422.A0A178ZB88"/>
<dbReference type="RefSeq" id="XP_018690395.1">
    <property type="nucleotide sequence ID" value="XM_018840648.1"/>
</dbReference>
<gene>
    <name evidence="2" type="ORF">AYL99_09141</name>
</gene>
<evidence type="ECO:0000313" key="3">
    <source>
        <dbReference type="Proteomes" id="UP000078343"/>
    </source>
</evidence>
<keyword evidence="1" id="KW-1133">Transmembrane helix</keyword>
<dbReference type="EMBL" id="LVYI01000008">
    <property type="protein sequence ID" value="OAP57028.1"/>
    <property type="molecule type" value="Genomic_DNA"/>
</dbReference>
<protein>
    <recommendedName>
        <fullName evidence="4">Methyltransferase type 11 domain-containing protein</fullName>
    </recommendedName>
</protein>
<name>A0A178ZB88_9EURO</name>
<keyword evidence="1" id="KW-0812">Transmembrane</keyword>
<keyword evidence="1" id="KW-0472">Membrane</keyword>
<sequence length="273" mass="30054">MPVPLLVRLQAYIDPLFLLSISIAYLPLTLVSHPLLLVTSPSSFRSKWFETFWRVIGPKMAASEVQVDHIEELLSRAGGKVLELGPGAGDQMFHYKPGQIDVLYCAEPNVFLHDKLREAAEKHGLGKKLVALEAGAQPSSLLPALKEAGVISSTTSSLPEDGVFDTIVAIKSLCSAPQKQQAATVAVVQALLKPGGEFLFFEHVENNSDSITRSYVWFVDWIWPVFMGGCRLTGKLDRVVLGMGGWDERKITTTAEFKGHEVFRYVKGVCRKA</sequence>
<dbReference type="InterPro" id="IPR029063">
    <property type="entry name" value="SAM-dependent_MTases_sf"/>
</dbReference>
<dbReference type="SUPFAM" id="SSF53335">
    <property type="entry name" value="S-adenosyl-L-methionine-dependent methyltransferases"/>
    <property type="match status" value="1"/>
</dbReference>
<dbReference type="AlphaFoldDB" id="A0A178ZB88"/>
<dbReference type="InterPro" id="IPR052356">
    <property type="entry name" value="Thiol_S-MT"/>
</dbReference>
<feature type="transmembrane region" description="Helical" evidence="1">
    <location>
        <begin position="16"/>
        <end position="38"/>
    </location>
</feature>
<evidence type="ECO:0000256" key="1">
    <source>
        <dbReference type="SAM" id="Phobius"/>
    </source>
</evidence>
<reference evidence="2 3" key="1">
    <citation type="submission" date="2016-04" db="EMBL/GenBank/DDBJ databases">
        <title>Draft genome of Fonsecaea erecta CBS 125763.</title>
        <authorList>
            <person name="Weiss V.A."/>
            <person name="Vicente V.A."/>
            <person name="Raittz R.T."/>
            <person name="Moreno L.F."/>
            <person name="De Souza E.M."/>
            <person name="Pedrosa F.O."/>
            <person name="Steffens M.B."/>
            <person name="Faoro H."/>
            <person name="Tadra-Sfeir M.Z."/>
            <person name="Najafzadeh M.J."/>
            <person name="Felipe M.S."/>
            <person name="Teixeira M."/>
            <person name="Sun J."/>
            <person name="Xi L."/>
            <person name="Gomes R."/>
            <person name="De Azevedo C.M."/>
            <person name="Salgado C.G."/>
            <person name="Da Silva M.B."/>
            <person name="Nascimento M.F."/>
            <person name="Queiroz-Telles F."/>
            <person name="Attili D.S."/>
            <person name="Gorbushina A."/>
        </authorList>
    </citation>
    <scope>NUCLEOTIDE SEQUENCE [LARGE SCALE GENOMIC DNA]</scope>
    <source>
        <strain evidence="2 3">CBS 125763</strain>
    </source>
</reference>